<evidence type="ECO:0000313" key="1">
    <source>
        <dbReference type="EMBL" id="KAI3366179.1"/>
    </source>
</evidence>
<gene>
    <name evidence="1" type="ORF">L3Q82_010006</name>
</gene>
<sequence>MLFCHISVFVEKHEAAAVLQRWRRANTGFLEELQQGNLERECIEEICDYEEAREVFEDDQKTVSWALEFPCGRLPPKETSLNQTVVGQTRLVGSNHCPKGGCPWQVLVQLNGKSHCGGVLINPDWVVTAAHCVEGNNPQNLTVVAGEHNLDVEEGTEQRIPVSMAITHYGYVPATGDSDVALLQLSRPVTLNRHAIPVCLPTKDFAERELLLVRYHTVSGWGKRTTGGNANSPGAPPSTPVSPVLRTFSVPIIPNPQCSQTSQFNFTTNMLCAGYLKGQQESCRGDDGSPLVTLYGSTHFLTGVVGWGRGCTHPGYYGVYANMANFVDWVDGVMKDPPTDRARHPPGTMFWFHRLSLGLLLLHLAAAYVAFLDGKAANQVLTRRRRANSFFEEVKQGNMERECVEERCSWEEAREIFEDAKKTDEFWNKYVDGDACESMPCAHGGLCKDGVGGYTCYCQAGYQGSNCQMVIPELCENKNGNCEHFCNIVQGNVECSCADGYFLASDDKSCNSNEKFKCGAIITSSVRTIVRYERGNTTEDDTGLNHTDLNTNVTFTELTYGPETVQPSEPSPTYNTGSEVLTCQMADMTRIVNGDDCPPGECPWQALLLNEDDRGFCGGTILNEYIILTAAHCMNQSRYIYVKLGEFDLLRNEGNEATHQVETIITHNKYRPETYHNDIALIKLATPIKFSKFILPACIPEQDFAEKVLMREPYGMVSGFGRLGEGRQPSTILQRLTVPYVERHICLESTQLRISARMFCAGYDETAKDACQGDSGGPHVTRYRNTYFVTGIVSWGEGCARKGKYGIYTQVSKYIGWIRQATDKLVPKQKHASRKKRHLGPIKRLVL</sequence>
<proteinExistence type="predicted"/>
<dbReference type="Proteomes" id="UP000831701">
    <property type="component" value="Chromosome 11"/>
</dbReference>
<reference evidence="1" key="1">
    <citation type="submission" date="2022-04" db="EMBL/GenBank/DDBJ databases">
        <title>Jade perch genome.</title>
        <authorList>
            <person name="Chao B."/>
        </authorList>
    </citation>
    <scope>NUCLEOTIDE SEQUENCE</scope>
    <source>
        <strain evidence="1">CB-2022</strain>
    </source>
</reference>
<organism evidence="1 2">
    <name type="scientific">Scortum barcoo</name>
    <name type="common">barcoo grunter</name>
    <dbReference type="NCBI Taxonomy" id="214431"/>
    <lineage>
        <taxon>Eukaryota</taxon>
        <taxon>Metazoa</taxon>
        <taxon>Chordata</taxon>
        <taxon>Craniata</taxon>
        <taxon>Vertebrata</taxon>
        <taxon>Euteleostomi</taxon>
        <taxon>Actinopterygii</taxon>
        <taxon>Neopterygii</taxon>
        <taxon>Teleostei</taxon>
        <taxon>Neoteleostei</taxon>
        <taxon>Acanthomorphata</taxon>
        <taxon>Eupercaria</taxon>
        <taxon>Centrarchiformes</taxon>
        <taxon>Terapontoidei</taxon>
        <taxon>Terapontidae</taxon>
        <taxon>Scortum</taxon>
    </lineage>
</organism>
<evidence type="ECO:0000313" key="2">
    <source>
        <dbReference type="Proteomes" id="UP000831701"/>
    </source>
</evidence>
<accession>A0ACB8WEK2</accession>
<dbReference type="EMBL" id="CM041541">
    <property type="protein sequence ID" value="KAI3366179.1"/>
    <property type="molecule type" value="Genomic_DNA"/>
</dbReference>
<protein>
    <submittedName>
        <fullName evidence="1">Uncharacterized protein</fullName>
    </submittedName>
</protein>
<comment type="caution">
    <text evidence="1">The sequence shown here is derived from an EMBL/GenBank/DDBJ whole genome shotgun (WGS) entry which is preliminary data.</text>
</comment>
<keyword evidence="2" id="KW-1185">Reference proteome</keyword>
<name>A0ACB8WEK2_9TELE</name>